<organism evidence="1 2">
    <name type="scientific">Caerostris extrusa</name>
    <name type="common">Bark spider</name>
    <name type="synonym">Caerostris bankana</name>
    <dbReference type="NCBI Taxonomy" id="172846"/>
    <lineage>
        <taxon>Eukaryota</taxon>
        <taxon>Metazoa</taxon>
        <taxon>Ecdysozoa</taxon>
        <taxon>Arthropoda</taxon>
        <taxon>Chelicerata</taxon>
        <taxon>Arachnida</taxon>
        <taxon>Araneae</taxon>
        <taxon>Araneomorphae</taxon>
        <taxon>Entelegynae</taxon>
        <taxon>Araneoidea</taxon>
        <taxon>Araneidae</taxon>
        <taxon>Caerostris</taxon>
    </lineage>
</organism>
<reference evidence="1 2" key="1">
    <citation type="submission" date="2021-06" db="EMBL/GenBank/DDBJ databases">
        <title>Caerostris extrusa draft genome.</title>
        <authorList>
            <person name="Kono N."/>
            <person name="Arakawa K."/>
        </authorList>
    </citation>
    <scope>NUCLEOTIDE SEQUENCE [LARGE SCALE GENOMIC DNA]</scope>
</reference>
<protein>
    <submittedName>
        <fullName evidence="1">Uncharacterized protein</fullName>
    </submittedName>
</protein>
<gene>
    <name evidence="1" type="ORF">CEXT_61021</name>
</gene>
<dbReference type="Proteomes" id="UP001054945">
    <property type="component" value="Unassembled WGS sequence"/>
</dbReference>
<sequence length="147" mass="16121">MRLPNVSQVTTSNMEIVTIRQKKMLKVWKPTLSSPNSNSPSDSFSSLVTVENLLSQTISSRAFCCLISNPALLTRTNLSSPSPLSNSVSIILPSNLAWPLNTFNHLTVLFVLSTGLSSPELSAIRSRIQHSLSVPSFLRSGYRVYPT</sequence>
<proteinExistence type="predicted"/>
<comment type="caution">
    <text evidence="1">The sequence shown here is derived from an EMBL/GenBank/DDBJ whole genome shotgun (WGS) entry which is preliminary data.</text>
</comment>
<dbReference type="EMBL" id="BPLR01004501">
    <property type="protein sequence ID" value="GIX95372.1"/>
    <property type="molecule type" value="Genomic_DNA"/>
</dbReference>
<name>A0AAV4PD69_CAEEX</name>
<dbReference type="AlphaFoldDB" id="A0AAV4PD69"/>
<accession>A0AAV4PD69</accession>
<evidence type="ECO:0000313" key="1">
    <source>
        <dbReference type="EMBL" id="GIX95372.1"/>
    </source>
</evidence>
<evidence type="ECO:0000313" key="2">
    <source>
        <dbReference type="Proteomes" id="UP001054945"/>
    </source>
</evidence>
<keyword evidence="2" id="KW-1185">Reference proteome</keyword>